<dbReference type="Gene3D" id="6.10.340.10">
    <property type="match status" value="1"/>
</dbReference>
<evidence type="ECO:0000259" key="16">
    <source>
        <dbReference type="PROSITE" id="PS50885"/>
    </source>
</evidence>
<evidence type="ECO:0000256" key="5">
    <source>
        <dbReference type="ARBA" id="ARBA00022553"/>
    </source>
</evidence>
<dbReference type="EC" id="2.7.13.3" evidence="14"/>
<comment type="subcellular location">
    <subcellularLocation>
        <location evidence="2">Cell inner membrane</location>
        <topology evidence="2">Multi-pass membrane protein</topology>
    </subcellularLocation>
</comment>
<dbReference type="InterPro" id="IPR029016">
    <property type="entry name" value="GAF-like_dom_sf"/>
</dbReference>
<dbReference type="Pfam" id="PF07730">
    <property type="entry name" value="HisKA_3"/>
    <property type="match status" value="1"/>
</dbReference>
<dbReference type="Gene3D" id="1.20.5.1930">
    <property type="match status" value="1"/>
</dbReference>
<accession>A0A4R6U0M2</accession>
<evidence type="ECO:0000256" key="6">
    <source>
        <dbReference type="ARBA" id="ARBA00022679"/>
    </source>
</evidence>
<evidence type="ECO:0000256" key="11">
    <source>
        <dbReference type="ARBA" id="ARBA00022989"/>
    </source>
</evidence>
<keyword evidence="4 14" id="KW-0997">Cell inner membrane</keyword>
<dbReference type="InterPro" id="IPR050482">
    <property type="entry name" value="Sensor_HK_TwoCompSys"/>
</dbReference>
<dbReference type="Pfam" id="PF02518">
    <property type="entry name" value="HATPase_c"/>
    <property type="match status" value="1"/>
</dbReference>
<dbReference type="InterPro" id="IPR029095">
    <property type="entry name" value="NarX-like_N"/>
</dbReference>
<dbReference type="SMART" id="SM00304">
    <property type="entry name" value="HAMP"/>
    <property type="match status" value="1"/>
</dbReference>
<dbReference type="EMBL" id="SNYK01000006">
    <property type="protein sequence ID" value="TDQ37835.1"/>
    <property type="molecule type" value="Genomic_DNA"/>
</dbReference>
<dbReference type="PANTHER" id="PTHR24421:SF10">
    <property type="entry name" value="NITRATE_NITRITE SENSOR PROTEIN NARQ"/>
    <property type="match status" value="1"/>
</dbReference>
<dbReference type="Pfam" id="PF00672">
    <property type="entry name" value="HAMP"/>
    <property type="match status" value="1"/>
</dbReference>
<keyword evidence="18" id="KW-1185">Reference proteome</keyword>
<name>A0A4R6U0M2_9GAMM</name>
<dbReference type="CDD" id="cd19408">
    <property type="entry name" value="NarX_NarQ_sensor"/>
    <property type="match status" value="1"/>
</dbReference>
<dbReference type="GO" id="GO:0005886">
    <property type="term" value="C:plasma membrane"/>
    <property type="evidence" value="ECO:0007669"/>
    <property type="project" value="UniProtKB-SubCell"/>
</dbReference>
<dbReference type="CDD" id="cd06225">
    <property type="entry name" value="HAMP"/>
    <property type="match status" value="1"/>
</dbReference>
<dbReference type="InterPro" id="IPR016380">
    <property type="entry name" value="Sig_transdc_His_kin_NarX/NarQ"/>
</dbReference>
<dbReference type="SMART" id="SM00387">
    <property type="entry name" value="HATPase_c"/>
    <property type="match status" value="1"/>
</dbReference>
<evidence type="ECO:0000256" key="3">
    <source>
        <dbReference type="ARBA" id="ARBA00022475"/>
    </source>
</evidence>
<feature type="transmembrane region" description="Helical" evidence="15">
    <location>
        <begin position="170"/>
        <end position="191"/>
    </location>
</feature>
<evidence type="ECO:0000313" key="17">
    <source>
        <dbReference type="EMBL" id="TDQ37835.1"/>
    </source>
</evidence>
<keyword evidence="13 14" id="KW-0472">Membrane</keyword>
<keyword evidence="3 14" id="KW-1003">Cell membrane</keyword>
<dbReference type="InterPro" id="IPR003660">
    <property type="entry name" value="HAMP_dom"/>
</dbReference>
<dbReference type="InterPro" id="IPR011712">
    <property type="entry name" value="Sig_transdc_His_kin_sub3_dim/P"/>
</dbReference>
<dbReference type="SUPFAM" id="SSF55874">
    <property type="entry name" value="ATPase domain of HSP90 chaperone/DNA topoisomerase II/histidine kinase"/>
    <property type="match status" value="1"/>
</dbReference>
<sequence>MSTQPEQGPPHEFQISFRHSVILKTLIAFSLVIFFNLLSMLAGMYLAESIRGDAEAINKAGSLRMQSYRLALAINVGPDSQQDANTIQDYIEEFGQTIHARSLVQAVLNQEGLKHSYSQIVNRWQNLMRPLLEQKPPQKRAYSHEVPLFVKKLDDFVHELQLASERKLSYIRGLQISALFITILLALFVILNSHTRLVVPLLKIIAHAKHIGKGNLDQKVDISSKINDKNELGLLAQTLDMMAVELSGLYASLEHKVDSKTLELKKSNDSLKLLFNTAKSLYKTADDPIPALADLLPPIKRTLLCESVVLCLFNLNEKETRKAHTVLTTRQHKKPPYCQYPDCTDCPALESGSGSDCVYSFPLTAEGTCFGYLQVETREAHKLDEYQHQLLTTLADFFAVALNLNTLGQKQARIALMEERAVIARELHDSLAQALSYQKIQLALLKKQLTSGQDEAVLLATFSDLQAGLSAAYRQLRELLSTFRLKLDQPGLAASIDATIKEFSRHTPVKILFDSQIKHCPLTPNEELHSLQIIREALSNVIKHANANTCRISLQQDPGGAVHLLVEDDGIGIDLSNNRSGHYGLSILQERSQSLGGQLDITALHPGTRIHVHFTPQYIFNQTGRVT</sequence>
<dbReference type="PANTHER" id="PTHR24421">
    <property type="entry name" value="NITRATE/NITRITE SENSOR PROTEIN NARX-RELATED"/>
    <property type="match status" value="1"/>
</dbReference>
<comment type="catalytic activity">
    <reaction evidence="1 14">
        <text>ATP + protein L-histidine = ADP + protein N-phospho-L-histidine.</text>
        <dbReference type="EC" id="2.7.13.3"/>
    </reaction>
</comment>
<evidence type="ECO:0000256" key="8">
    <source>
        <dbReference type="ARBA" id="ARBA00022741"/>
    </source>
</evidence>
<evidence type="ECO:0000256" key="2">
    <source>
        <dbReference type="ARBA" id="ARBA00004429"/>
    </source>
</evidence>
<keyword evidence="6 14" id="KW-0808">Transferase</keyword>
<dbReference type="InterPro" id="IPR042295">
    <property type="entry name" value="NarX-like_N_sf"/>
</dbReference>
<protein>
    <recommendedName>
        <fullName evidence="14">Sensor protein</fullName>
        <ecNumber evidence="14">2.7.13.3</ecNumber>
    </recommendedName>
</protein>
<evidence type="ECO:0000256" key="10">
    <source>
        <dbReference type="ARBA" id="ARBA00022840"/>
    </source>
</evidence>
<feature type="transmembrane region" description="Helical" evidence="15">
    <location>
        <begin position="26"/>
        <end position="47"/>
    </location>
</feature>
<evidence type="ECO:0000256" key="1">
    <source>
        <dbReference type="ARBA" id="ARBA00000085"/>
    </source>
</evidence>
<keyword evidence="10 14" id="KW-0067">ATP-binding</keyword>
<dbReference type="GO" id="GO:0000155">
    <property type="term" value="F:phosphorelay sensor kinase activity"/>
    <property type="evidence" value="ECO:0007669"/>
    <property type="project" value="UniProtKB-UniRule"/>
</dbReference>
<dbReference type="Gene3D" id="3.30.450.40">
    <property type="match status" value="1"/>
</dbReference>
<feature type="domain" description="HAMP" evidence="16">
    <location>
        <begin position="195"/>
        <end position="251"/>
    </location>
</feature>
<proteinExistence type="predicted"/>
<dbReference type="SUPFAM" id="SSF158472">
    <property type="entry name" value="HAMP domain-like"/>
    <property type="match status" value="1"/>
</dbReference>
<keyword evidence="9 14" id="KW-0418">Kinase</keyword>
<dbReference type="AlphaFoldDB" id="A0A4R6U0M2"/>
<reference evidence="17 18" key="1">
    <citation type="submission" date="2019-03" db="EMBL/GenBank/DDBJ databases">
        <title>Genomic Encyclopedia of Type Strains, Phase IV (KMG-IV): sequencing the most valuable type-strain genomes for metagenomic binning, comparative biology and taxonomic classification.</title>
        <authorList>
            <person name="Goeker M."/>
        </authorList>
    </citation>
    <scope>NUCLEOTIDE SEQUENCE [LARGE SCALE GENOMIC DNA]</scope>
    <source>
        <strain evidence="17 18">DSM 28679</strain>
    </source>
</reference>
<dbReference type="Pfam" id="PF13675">
    <property type="entry name" value="PilJ"/>
    <property type="match status" value="1"/>
</dbReference>
<keyword evidence="7 15" id="KW-0812">Transmembrane</keyword>
<dbReference type="GO" id="GO:0046983">
    <property type="term" value="F:protein dimerization activity"/>
    <property type="evidence" value="ECO:0007669"/>
    <property type="project" value="UniProtKB-UniRule"/>
</dbReference>
<dbReference type="InterPro" id="IPR003594">
    <property type="entry name" value="HATPase_dom"/>
</dbReference>
<keyword evidence="8 14" id="KW-0547">Nucleotide-binding</keyword>
<keyword evidence="12 14" id="KW-0902">Two-component regulatory system</keyword>
<keyword evidence="11 15" id="KW-1133">Transmembrane helix</keyword>
<evidence type="ECO:0000256" key="14">
    <source>
        <dbReference type="PIRNR" id="PIRNR003167"/>
    </source>
</evidence>
<dbReference type="Gene3D" id="1.20.120.960">
    <property type="entry name" value="Histidine kinase NarX, sensor domain"/>
    <property type="match status" value="1"/>
</dbReference>
<dbReference type="GO" id="GO:0005524">
    <property type="term" value="F:ATP binding"/>
    <property type="evidence" value="ECO:0007669"/>
    <property type="project" value="UniProtKB-UniRule"/>
</dbReference>
<evidence type="ECO:0000313" key="18">
    <source>
        <dbReference type="Proteomes" id="UP000294575"/>
    </source>
</evidence>
<dbReference type="Gene3D" id="3.30.565.10">
    <property type="entry name" value="Histidine kinase-like ATPase, C-terminal domain"/>
    <property type="match status" value="1"/>
</dbReference>
<dbReference type="SUPFAM" id="SSF55781">
    <property type="entry name" value="GAF domain-like"/>
    <property type="match status" value="1"/>
</dbReference>
<evidence type="ECO:0000256" key="12">
    <source>
        <dbReference type="ARBA" id="ARBA00023012"/>
    </source>
</evidence>
<dbReference type="InterPro" id="IPR036890">
    <property type="entry name" value="HATPase_C_sf"/>
</dbReference>
<dbReference type="PIRSF" id="PIRSF003167">
    <property type="entry name" value="STHK_NarX/NarQ"/>
    <property type="match status" value="1"/>
</dbReference>
<organism evidence="17 18">
    <name type="scientific">Thiopseudomonas denitrificans</name>
    <dbReference type="NCBI Taxonomy" id="1501432"/>
    <lineage>
        <taxon>Bacteria</taxon>
        <taxon>Pseudomonadati</taxon>
        <taxon>Pseudomonadota</taxon>
        <taxon>Gammaproteobacteria</taxon>
        <taxon>Pseudomonadales</taxon>
        <taxon>Pseudomonadaceae</taxon>
        <taxon>Thiopseudomonas</taxon>
    </lineage>
</organism>
<evidence type="ECO:0000256" key="7">
    <source>
        <dbReference type="ARBA" id="ARBA00022692"/>
    </source>
</evidence>
<evidence type="ECO:0000256" key="9">
    <source>
        <dbReference type="ARBA" id="ARBA00022777"/>
    </source>
</evidence>
<evidence type="ECO:0000256" key="4">
    <source>
        <dbReference type="ARBA" id="ARBA00022519"/>
    </source>
</evidence>
<keyword evidence="5" id="KW-0597">Phosphoprotein</keyword>
<dbReference type="Proteomes" id="UP000294575">
    <property type="component" value="Unassembled WGS sequence"/>
</dbReference>
<dbReference type="CDD" id="cd16917">
    <property type="entry name" value="HATPase_UhpB-NarQ-NarX-like"/>
    <property type="match status" value="1"/>
</dbReference>
<dbReference type="RefSeq" id="WP_240622456.1">
    <property type="nucleotide sequence ID" value="NZ_LNJZ01000003.1"/>
</dbReference>
<evidence type="ECO:0000256" key="13">
    <source>
        <dbReference type="ARBA" id="ARBA00023136"/>
    </source>
</evidence>
<comment type="caution">
    <text evidence="17">The sequence shown here is derived from an EMBL/GenBank/DDBJ whole genome shotgun (WGS) entry which is preliminary data.</text>
</comment>
<gene>
    <name evidence="17" type="ORF">DFQ45_10661</name>
</gene>
<evidence type="ECO:0000256" key="15">
    <source>
        <dbReference type="SAM" id="Phobius"/>
    </source>
</evidence>
<dbReference type="PROSITE" id="PS50885">
    <property type="entry name" value="HAMP"/>
    <property type="match status" value="1"/>
</dbReference>